<feature type="disulfide bond" evidence="4">
    <location>
        <begin position="727"/>
        <end position="776"/>
    </location>
</feature>
<keyword evidence="1" id="KW-0677">Repeat</keyword>
<dbReference type="Pfam" id="PF08742">
    <property type="entry name" value="C8"/>
    <property type="match status" value="1"/>
</dbReference>
<feature type="disulfide bond" evidence="4">
    <location>
        <begin position="738"/>
        <end position="792"/>
    </location>
</feature>
<keyword evidence="10" id="KW-1185">Reference proteome</keyword>
<dbReference type="PROSITE" id="PS01185">
    <property type="entry name" value="CTCK_1"/>
    <property type="match status" value="1"/>
</dbReference>
<dbReference type="InterPro" id="IPR006207">
    <property type="entry name" value="Cys_knot_C"/>
</dbReference>
<accession>A0A8S4A729</accession>
<dbReference type="PROSITE" id="PS01208">
    <property type="entry name" value="VWFC_1"/>
    <property type="match status" value="1"/>
</dbReference>
<dbReference type="InterPro" id="IPR014853">
    <property type="entry name" value="VWF/SSPO/ZAN-like_Cys-rich_dom"/>
</dbReference>
<feature type="domain" description="VWFC" evidence="7">
    <location>
        <begin position="574"/>
        <end position="632"/>
    </location>
</feature>
<dbReference type="GO" id="GO:0031012">
    <property type="term" value="C:extracellular matrix"/>
    <property type="evidence" value="ECO:0007669"/>
    <property type="project" value="TreeGrafter"/>
</dbReference>
<sequence length="804" mass="85875">MSTSVPLTTTTPTSVSTKPTNPSTASLDCNDVNPPKQNGDSWKVGNCSQATCTNGQISVIPVDCPVVYQPICTNGRQAVQIYDEDGCCFHYECACVCSVWSGSHYMTFDGKTYDFNENCSYYLVREIISTHNLTILKSHDHCDPSDPSFCPLTLKVTYQSFEVVLTQQKASGTVTNVVYVNQKRIYPAYRNPVLQVIGTDMAITVAIQDISTKIEYRGSSFSIDLPHSLFGGNTEGQCGTCDNSQTNDCRSPNGQVASCSDSAGQWLVPGTPCVTPSTPPVITIGPTTTAQPPSSTAEPICKSPLCDLLSSNIFAPCHAVIAPGPFATSCLYDNCNGGNNSCSSLEAYATECSNAGVCIDWRNASNGLCEHGCPSNKVYMACGPLIEPTCNDRYNKIFQGSSNYTKEGCFCPPDTTLFNTVHNTCVTSCGCVGPDGKPKQPGDTWTSDCNVCECDGDSMSIKCEPVECPAVQSLNCSEPGQRLVNKVDGCCTKPSCECSVDLCAAPISCPLGFQLAVTNGTCCQSYHCEPKGVCVYDMTEFKPGAKIPIGETSALGLPPATIAFSEINQATSGYSSEESVQSTPCQECYCGPSMDPITKLNIITCKPVVCNTSCPEGFEYQTTVGKCCGRCVQRSCIFTTPDNLTVHIIEVNDTFTPPNDKCVQYTCEMINGQMVTKETKTTCPSFNSLDCVPGTETTDASGCCKTCKLQSVCKVQSEQTFITMNGCTSAEQVNVTSCVGHCQSSSMYSAAANAITHRCECCQEATTSVKQVELICAGGSKLQHSYTQVETCHCSKDSCSGGNN</sequence>
<keyword evidence="3" id="KW-0325">Glycoprotein</keyword>
<evidence type="ECO:0000259" key="7">
    <source>
        <dbReference type="PROSITE" id="PS50184"/>
    </source>
</evidence>
<feature type="domain" description="CTCK" evidence="6">
    <location>
        <begin position="707"/>
        <end position="800"/>
    </location>
</feature>
<feature type="domain" description="VWFC" evidence="7">
    <location>
        <begin position="431"/>
        <end position="497"/>
    </location>
</feature>
<dbReference type="SMART" id="SM00216">
    <property type="entry name" value="VWD"/>
    <property type="match status" value="1"/>
</dbReference>
<evidence type="ECO:0000313" key="10">
    <source>
        <dbReference type="Proteomes" id="UP000677803"/>
    </source>
</evidence>
<dbReference type="InterPro" id="IPR036084">
    <property type="entry name" value="Ser_inhib-like_sf"/>
</dbReference>
<dbReference type="SMART" id="SM00041">
    <property type="entry name" value="CT"/>
    <property type="match status" value="1"/>
</dbReference>
<proteinExistence type="predicted"/>
<dbReference type="SUPFAM" id="SSF57567">
    <property type="entry name" value="Serine protease inhibitors"/>
    <property type="match status" value="1"/>
</dbReference>
<dbReference type="InterPro" id="IPR001846">
    <property type="entry name" value="VWF_type-D"/>
</dbReference>
<feature type="disulfide bond" evidence="4">
    <location>
        <begin position="742"/>
        <end position="794"/>
    </location>
</feature>
<feature type="compositionally biased region" description="Low complexity" evidence="5">
    <location>
        <begin position="1"/>
        <end position="24"/>
    </location>
</feature>
<dbReference type="InterPro" id="IPR050780">
    <property type="entry name" value="Mucin_vWF_Thrombospondin_sf"/>
</dbReference>
<feature type="region of interest" description="Disordered" evidence="5">
    <location>
        <begin position="1"/>
        <end position="32"/>
    </location>
</feature>
<evidence type="ECO:0000259" key="8">
    <source>
        <dbReference type="PROSITE" id="PS51233"/>
    </source>
</evidence>
<dbReference type="InterPro" id="IPR001007">
    <property type="entry name" value="VWF_dom"/>
</dbReference>
<comment type="caution">
    <text evidence="4">Lacks conserved residue(s) required for the propagation of feature annotation.</text>
</comment>
<evidence type="ECO:0000256" key="3">
    <source>
        <dbReference type="ARBA" id="ARBA00023180"/>
    </source>
</evidence>
<evidence type="ECO:0000256" key="1">
    <source>
        <dbReference type="ARBA" id="ARBA00022737"/>
    </source>
</evidence>
<organism evidence="9 10">
    <name type="scientific">Menidia menidia</name>
    <name type="common">Atlantic silverside</name>
    <dbReference type="NCBI Taxonomy" id="238744"/>
    <lineage>
        <taxon>Eukaryota</taxon>
        <taxon>Metazoa</taxon>
        <taxon>Chordata</taxon>
        <taxon>Craniata</taxon>
        <taxon>Vertebrata</taxon>
        <taxon>Euteleostomi</taxon>
        <taxon>Actinopterygii</taxon>
        <taxon>Neopterygii</taxon>
        <taxon>Teleostei</taxon>
        <taxon>Neoteleostei</taxon>
        <taxon>Acanthomorphata</taxon>
        <taxon>Ovalentaria</taxon>
        <taxon>Atherinomorphae</taxon>
        <taxon>Atheriniformes</taxon>
        <taxon>Atherinopsidae</taxon>
        <taxon>Menidiinae</taxon>
        <taxon>Menidia</taxon>
    </lineage>
</organism>
<evidence type="ECO:0000256" key="2">
    <source>
        <dbReference type="ARBA" id="ARBA00023157"/>
    </source>
</evidence>
<evidence type="ECO:0000256" key="4">
    <source>
        <dbReference type="PROSITE-ProRule" id="PRU00039"/>
    </source>
</evidence>
<dbReference type="GO" id="GO:0005615">
    <property type="term" value="C:extracellular space"/>
    <property type="evidence" value="ECO:0007669"/>
    <property type="project" value="TreeGrafter"/>
</dbReference>
<dbReference type="PROSITE" id="PS51233">
    <property type="entry name" value="VWFD"/>
    <property type="match status" value="1"/>
</dbReference>
<dbReference type="PANTHER" id="PTHR11339">
    <property type="entry name" value="EXTRACELLULAR MATRIX GLYCOPROTEIN RELATED"/>
    <property type="match status" value="1"/>
</dbReference>
<dbReference type="PROSITE" id="PS50184">
    <property type="entry name" value="VWFC_2"/>
    <property type="match status" value="2"/>
</dbReference>
<dbReference type="Proteomes" id="UP000677803">
    <property type="component" value="Unassembled WGS sequence"/>
</dbReference>
<evidence type="ECO:0000259" key="6">
    <source>
        <dbReference type="PROSITE" id="PS01225"/>
    </source>
</evidence>
<evidence type="ECO:0000313" key="9">
    <source>
        <dbReference type="EMBL" id="CAG5850592.1"/>
    </source>
</evidence>
<dbReference type="Pfam" id="PF00094">
    <property type="entry name" value="VWD"/>
    <property type="match status" value="1"/>
</dbReference>
<name>A0A8S4A729_9TELE</name>
<dbReference type="AlphaFoldDB" id="A0A8S4A729"/>
<dbReference type="PROSITE" id="PS01225">
    <property type="entry name" value="CTCK_2"/>
    <property type="match status" value="1"/>
</dbReference>
<evidence type="ECO:0000256" key="5">
    <source>
        <dbReference type="SAM" id="MobiDB-lite"/>
    </source>
</evidence>
<dbReference type="SMART" id="SM00832">
    <property type="entry name" value="C8"/>
    <property type="match status" value="1"/>
</dbReference>
<protein>
    <submittedName>
        <fullName evidence="9">(Atlantic silverside) hypothetical protein</fullName>
    </submittedName>
</protein>
<dbReference type="Gene3D" id="2.10.25.10">
    <property type="entry name" value="Laminin"/>
    <property type="match status" value="1"/>
</dbReference>
<dbReference type="PANTHER" id="PTHR11339:SF371">
    <property type="entry name" value="MUCIN-2"/>
    <property type="match status" value="1"/>
</dbReference>
<dbReference type="EMBL" id="CAJRST010000001">
    <property type="protein sequence ID" value="CAG5850592.1"/>
    <property type="molecule type" value="Genomic_DNA"/>
</dbReference>
<comment type="caution">
    <text evidence="9">The sequence shown here is derived from an EMBL/GenBank/DDBJ whole genome shotgun (WGS) entry which is preliminary data.</text>
</comment>
<dbReference type="OrthoDB" id="10071893at2759"/>
<keyword evidence="2 4" id="KW-1015">Disulfide bond</keyword>
<dbReference type="SMART" id="SM00214">
    <property type="entry name" value="VWC"/>
    <property type="match status" value="3"/>
</dbReference>
<feature type="domain" description="VWFD" evidence="8">
    <location>
        <begin position="95"/>
        <end position="274"/>
    </location>
</feature>
<reference evidence="9" key="1">
    <citation type="submission" date="2021-05" db="EMBL/GenBank/DDBJ databases">
        <authorList>
            <person name="Tigano A."/>
        </authorList>
    </citation>
    <scope>NUCLEOTIDE SEQUENCE</scope>
</reference>
<gene>
    <name evidence="9" type="ORF">MMEN_LOCUS162</name>
</gene>